<dbReference type="OrthoDB" id="9790747at2"/>
<name>A0A2K9EHZ0_9RHOB</name>
<dbReference type="InterPro" id="IPR036388">
    <property type="entry name" value="WH-like_DNA-bd_sf"/>
</dbReference>
<dbReference type="InterPro" id="IPR036390">
    <property type="entry name" value="WH_DNA-bd_sf"/>
</dbReference>
<dbReference type="PANTHER" id="PTHR38600">
    <property type="entry name" value="TRANSCRIPTIONAL REGULATORY PROTEIN"/>
    <property type="match status" value="1"/>
</dbReference>
<reference evidence="2 3" key="1">
    <citation type="submission" date="2017-12" db="EMBL/GenBank/DDBJ databases">
        <authorList>
            <person name="Hurst M.R.H."/>
        </authorList>
    </citation>
    <scope>NUCLEOTIDE SEQUENCE [LARGE SCALE GENOMIC DNA]</scope>
    <source>
        <strain evidence="2 3">BM15</strain>
    </source>
</reference>
<gene>
    <name evidence="2" type="ORF">CUV01_05765</name>
</gene>
<protein>
    <submittedName>
        <fullName evidence="2">Transcriptional regulator</fullName>
    </submittedName>
</protein>
<dbReference type="KEGG" id="paro:CUV01_05765"/>
<sequence>MLQYDSSLNSAFAALADPTRRAVVARLCEGEMSVGELSEPFDMSLSAVGQHLRILEKSGLIVTEKRGRTRYCSVDHRKLAAVENWLSERRRHTMRRLDQLEEFLARKGTPDV</sequence>
<dbReference type="InterPro" id="IPR011991">
    <property type="entry name" value="ArsR-like_HTH"/>
</dbReference>
<dbReference type="Gene3D" id="1.10.10.10">
    <property type="entry name" value="Winged helix-like DNA-binding domain superfamily/Winged helix DNA-binding domain"/>
    <property type="match status" value="1"/>
</dbReference>
<dbReference type="PROSITE" id="PS50987">
    <property type="entry name" value="HTH_ARSR_2"/>
    <property type="match status" value="1"/>
</dbReference>
<organism evidence="2 3">
    <name type="scientific">Paracoccus tegillarcae</name>
    <dbReference type="NCBI Taxonomy" id="1529068"/>
    <lineage>
        <taxon>Bacteria</taxon>
        <taxon>Pseudomonadati</taxon>
        <taxon>Pseudomonadota</taxon>
        <taxon>Alphaproteobacteria</taxon>
        <taxon>Rhodobacterales</taxon>
        <taxon>Paracoccaceae</taxon>
        <taxon>Paracoccus</taxon>
    </lineage>
</organism>
<evidence type="ECO:0000259" key="1">
    <source>
        <dbReference type="PROSITE" id="PS50987"/>
    </source>
</evidence>
<dbReference type="Pfam" id="PF01022">
    <property type="entry name" value="HTH_5"/>
    <property type="match status" value="1"/>
</dbReference>
<dbReference type="AlphaFoldDB" id="A0A2K9EHZ0"/>
<dbReference type="EMBL" id="CP025408">
    <property type="protein sequence ID" value="AUH32967.1"/>
    <property type="molecule type" value="Genomic_DNA"/>
</dbReference>
<dbReference type="NCBIfam" id="NF033788">
    <property type="entry name" value="HTH_metalloreg"/>
    <property type="match status" value="1"/>
</dbReference>
<dbReference type="PRINTS" id="PR00778">
    <property type="entry name" value="HTHARSR"/>
</dbReference>
<accession>A0A2K9EHZ0</accession>
<feature type="domain" description="HTH arsR-type" evidence="1">
    <location>
        <begin position="1"/>
        <end position="94"/>
    </location>
</feature>
<keyword evidence="3" id="KW-1185">Reference proteome</keyword>
<dbReference type="RefSeq" id="WP_101459640.1">
    <property type="nucleotide sequence ID" value="NZ_CP025408.1"/>
</dbReference>
<dbReference type="Proteomes" id="UP000233742">
    <property type="component" value="Chromosome"/>
</dbReference>
<dbReference type="SMART" id="SM00418">
    <property type="entry name" value="HTH_ARSR"/>
    <property type="match status" value="1"/>
</dbReference>
<evidence type="ECO:0000313" key="2">
    <source>
        <dbReference type="EMBL" id="AUH32967.1"/>
    </source>
</evidence>
<dbReference type="InterPro" id="IPR001845">
    <property type="entry name" value="HTH_ArsR_DNA-bd_dom"/>
</dbReference>
<dbReference type="SUPFAM" id="SSF46785">
    <property type="entry name" value="Winged helix' DNA-binding domain"/>
    <property type="match status" value="1"/>
</dbReference>
<dbReference type="CDD" id="cd00090">
    <property type="entry name" value="HTH_ARSR"/>
    <property type="match status" value="1"/>
</dbReference>
<proteinExistence type="predicted"/>
<dbReference type="PANTHER" id="PTHR38600:SF2">
    <property type="entry name" value="SLL0088 PROTEIN"/>
    <property type="match status" value="1"/>
</dbReference>
<evidence type="ECO:0000313" key="3">
    <source>
        <dbReference type="Proteomes" id="UP000233742"/>
    </source>
</evidence>
<dbReference type="GO" id="GO:0003700">
    <property type="term" value="F:DNA-binding transcription factor activity"/>
    <property type="evidence" value="ECO:0007669"/>
    <property type="project" value="InterPro"/>
</dbReference>